<dbReference type="Pfam" id="PF10551">
    <property type="entry name" value="MULE"/>
    <property type="match status" value="1"/>
</dbReference>
<keyword evidence="4" id="KW-1185">Reference proteome</keyword>
<name>A0AAD8IGT2_9APIA</name>
<reference evidence="3" key="2">
    <citation type="submission" date="2023-05" db="EMBL/GenBank/DDBJ databases">
        <authorList>
            <person name="Schelkunov M.I."/>
        </authorList>
    </citation>
    <scope>NUCLEOTIDE SEQUENCE</scope>
    <source>
        <strain evidence="3">Hsosn_3</strain>
        <tissue evidence="3">Leaf</tissue>
    </source>
</reference>
<gene>
    <name evidence="3" type="ORF">POM88_022986</name>
</gene>
<dbReference type="PANTHER" id="PTHR47718:SF18">
    <property type="entry name" value="PROTEIN FAR1-RELATED SEQUENCE 5-LIKE"/>
    <property type="match status" value="1"/>
</dbReference>
<dbReference type="EMBL" id="JAUIZM010000005">
    <property type="protein sequence ID" value="KAK1385251.1"/>
    <property type="molecule type" value="Genomic_DNA"/>
</dbReference>
<dbReference type="PANTHER" id="PTHR47718">
    <property type="entry name" value="OS01G0519700 PROTEIN"/>
    <property type="match status" value="1"/>
</dbReference>
<dbReference type="InterPro" id="IPR004330">
    <property type="entry name" value="FAR1_DNA_bnd_dom"/>
</dbReference>
<sequence>MVIVNNDSVVEDNSSEDIVQDATESTDFLNEDSYVDSYHYTSPEGEEYWKPKCDENSKPFVKQSFSTIKDAYDFYFLYGRLCGFDVRLSSTKYRSTLLTHKYIVCNRAGSPDISEGTKKRKRTTSRRCECEAHILLKYAGPDGYFVQTFVEEHNHALTTGTSKQFLRCNRKVTLFHQNFIFDHRKANVGSVRSHCILKEMVGSYKNIGATSTDFRNFDRDVRARIGKHDADMILEQLRLRREASNNTFFYQYQVDNDGHLIGLFWADAIGRRNYSLFGDTLSFDPTFCTNKYCMVFVPFTGVDNHWSNVTFASALLANESHTSFEWALTAFDMCMDHPPPCVITDQCLAIKKALPLVWPRAKHRLCMWHIMNKLTTKISPTLSCDKVFMNKMKACVWSDHLTIAEFEQSWEAIIEEYSLGDNGWLTDMYSIRNDWIPAYFNNVAMAGLLRTTSRSESSNFYFQHFHQSGDTLVEFMKRYDSAMDRQRHLNAQNNNNSELTPNSVTELKIEKDASRLYTRQLYYLVTEEIEAAWYYTQIDDMTIEDDVKTFKVKDSLLNSKIFEVKVRLSNHDVQCECKHYTRRGYLCRHAFAGLHQCNVSKIPRAFVLPRWTKNVERHHNVLGSREILDHCMKVDEVKVMCNEIWFDFQSCMSNAGHNKEQVLKMRTFVNTMKAEMNPHISRNKGCGSRIKSGKEKAMDASSDKRRRCSNYNEVAGHNARTCPKPKI</sequence>
<protein>
    <recommendedName>
        <fullName evidence="2">SWIM-type domain-containing protein</fullName>
    </recommendedName>
</protein>
<evidence type="ECO:0000256" key="1">
    <source>
        <dbReference type="PROSITE-ProRule" id="PRU00325"/>
    </source>
</evidence>
<accession>A0AAD8IGT2</accession>
<dbReference type="Proteomes" id="UP001237642">
    <property type="component" value="Unassembled WGS sequence"/>
</dbReference>
<dbReference type="GO" id="GO:0008270">
    <property type="term" value="F:zinc ion binding"/>
    <property type="evidence" value="ECO:0007669"/>
    <property type="project" value="UniProtKB-KW"/>
</dbReference>
<evidence type="ECO:0000259" key="2">
    <source>
        <dbReference type="PROSITE" id="PS50966"/>
    </source>
</evidence>
<dbReference type="InterPro" id="IPR018289">
    <property type="entry name" value="MULE_transposase_dom"/>
</dbReference>
<dbReference type="Pfam" id="PF03101">
    <property type="entry name" value="FAR1"/>
    <property type="match status" value="1"/>
</dbReference>
<comment type="caution">
    <text evidence="3">The sequence shown here is derived from an EMBL/GenBank/DDBJ whole genome shotgun (WGS) entry which is preliminary data.</text>
</comment>
<evidence type="ECO:0000313" key="4">
    <source>
        <dbReference type="Proteomes" id="UP001237642"/>
    </source>
</evidence>
<dbReference type="AlphaFoldDB" id="A0AAD8IGT2"/>
<keyword evidence="1" id="KW-0479">Metal-binding</keyword>
<keyword evidence="1" id="KW-0862">Zinc</keyword>
<evidence type="ECO:0000313" key="3">
    <source>
        <dbReference type="EMBL" id="KAK1385251.1"/>
    </source>
</evidence>
<dbReference type="InterPro" id="IPR007527">
    <property type="entry name" value="Znf_SWIM"/>
</dbReference>
<reference evidence="3" key="1">
    <citation type="submission" date="2023-02" db="EMBL/GenBank/DDBJ databases">
        <title>Genome of toxic invasive species Heracleum sosnowskyi carries increased number of genes despite the absence of recent whole-genome duplications.</title>
        <authorList>
            <person name="Schelkunov M."/>
            <person name="Shtratnikova V."/>
            <person name="Makarenko M."/>
            <person name="Klepikova A."/>
            <person name="Omelchenko D."/>
            <person name="Novikova G."/>
            <person name="Obukhova E."/>
            <person name="Bogdanov V."/>
            <person name="Penin A."/>
            <person name="Logacheva M."/>
        </authorList>
    </citation>
    <scope>NUCLEOTIDE SEQUENCE</scope>
    <source>
        <strain evidence="3">Hsosn_3</strain>
        <tissue evidence="3">Leaf</tissue>
    </source>
</reference>
<organism evidence="3 4">
    <name type="scientific">Heracleum sosnowskyi</name>
    <dbReference type="NCBI Taxonomy" id="360622"/>
    <lineage>
        <taxon>Eukaryota</taxon>
        <taxon>Viridiplantae</taxon>
        <taxon>Streptophyta</taxon>
        <taxon>Embryophyta</taxon>
        <taxon>Tracheophyta</taxon>
        <taxon>Spermatophyta</taxon>
        <taxon>Magnoliopsida</taxon>
        <taxon>eudicotyledons</taxon>
        <taxon>Gunneridae</taxon>
        <taxon>Pentapetalae</taxon>
        <taxon>asterids</taxon>
        <taxon>campanulids</taxon>
        <taxon>Apiales</taxon>
        <taxon>Apiaceae</taxon>
        <taxon>Apioideae</taxon>
        <taxon>apioid superclade</taxon>
        <taxon>Tordylieae</taxon>
        <taxon>Tordyliinae</taxon>
        <taxon>Heracleum</taxon>
    </lineage>
</organism>
<dbReference type="PROSITE" id="PS50966">
    <property type="entry name" value="ZF_SWIM"/>
    <property type="match status" value="1"/>
</dbReference>
<keyword evidence="1" id="KW-0863">Zinc-finger</keyword>
<feature type="domain" description="SWIM-type" evidence="2">
    <location>
        <begin position="562"/>
        <end position="598"/>
    </location>
</feature>
<proteinExistence type="predicted"/>